<feature type="transmembrane region" description="Helical" evidence="9">
    <location>
        <begin position="255"/>
        <end position="272"/>
    </location>
</feature>
<comment type="similarity">
    <text evidence="8">Belongs to the NhaC Na(+)/H(+) (TC 2.A.35) antiporter family.</text>
</comment>
<feature type="transmembrane region" description="Helical" evidence="9">
    <location>
        <begin position="189"/>
        <end position="211"/>
    </location>
</feature>
<keyword evidence="2" id="KW-0813">Transport</keyword>
<dbReference type="PANTHER" id="PTHR33451">
    <property type="entry name" value="MALATE-2H(+)/NA(+)-LACTATE ANTIPORTER"/>
    <property type="match status" value="1"/>
</dbReference>
<dbReference type="InterPro" id="IPR052180">
    <property type="entry name" value="NhaC_Na-H+_Antiporter"/>
</dbReference>
<dbReference type="RefSeq" id="WP_097158058.1">
    <property type="nucleotide sequence ID" value="NZ_JBEPMQ010000002.1"/>
</dbReference>
<evidence type="ECO:0000256" key="4">
    <source>
        <dbReference type="ARBA" id="ARBA00022475"/>
    </source>
</evidence>
<feature type="transmembrane region" description="Helical" evidence="9">
    <location>
        <begin position="356"/>
        <end position="378"/>
    </location>
</feature>
<evidence type="ECO:0000256" key="5">
    <source>
        <dbReference type="ARBA" id="ARBA00022692"/>
    </source>
</evidence>
<dbReference type="AlphaFoldDB" id="A0A285CPX4"/>
<dbReference type="EMBL" id="OAOP01000003">
    <property type="protein sequence ID" value="SNX69564.1"/>
    <property type="molecule type" value="Genomic_DNA"/>
</dbReference>
<feature type="domain" description="Na+/H+ antiporter NhaC-like C-terminal" evidence="10">
    <location>
        <begin position="157"/>
        <end position="449"/>
    </location>
</feature>
<evidence type="ECO:0000259" key="10">
    <source>
        <dbReference type="Pfam" id="PF03553"/>
    </source>
</evidence>
<dbReference type="PANTHER" id="PTHR33451:SF3">
    <property type="entry name" value="MALATE-2H(+)_NA(+)-LACTATE ANTIPORTER"/>
    <property type="match status" value="1"/>
</dbReference>
<keyword evidence="7 9" id="KW-0472">Membrane</keyword>
<evidence type="ECO:0000256" key="6">
    <source>
        <dbReference type="ARBA" id="ARBA00022989"/>
    </source>
</evidence>
<evidence type="ECO:0000313" key="11">
    <source>
        <dbReference type="EMBL" id="SNX69564.1"/>
    </source>
</evidence>
<keyword evidence="12" id="KW-1185">Reference proteome</keyword>
<name>A0A285CPX4_9BACI</name>
<dbReference type="InterPro" id="IPR004770">
    <property type="entry name" value="Na/H_antiport_NhaC"/>
</dbReference>
<dbReference type="OrthoDB" id="9762978at2"/>
<feature type="transmembrane region" description="Helical" evidence="9">
    <location>
        <begin position="93"/>
        <end position="120"/>
    </location>
</feature>
<keyword evidence="6 9" id="KW-1133">Transmembrane helix</keyword>
<proteinExistence type="inferred from homology"/>
<evidence type="ECO:0000256" key="7">
    <source>
        <dbReference type="ARBA" id="ARBA00023136"/>
    </source>
</evidence>
<organism evidence="11 12">
    <name type="scientific">Bacillus oleivorans</name>
    <dbReference type="NCBI Taxonomy" id="1448271"/>
    <lineage>
        <taxon>Bacteria</taxon>
        <taxon>Bacillati</taxon>
        <taxon>Bacillota</taxon>
        <taxon>Bacilli</taxon>
        <taxon>Bacillales</taxon>
        <taxon>Bacillaceae</taxon>
        <taxon>Bacillus</taxon>
    </lineage>
</organism>
<dbReference type="InterPro" id="IPR018461">
    <property type="entry name" value="Na/H_Antiport_NhaC-like_C"/>
</dbReference>
<evidence type="ECO:0000256" key="1">
    <source>
        <dbReference type="ARBA" id="ARBA00004651"/>
    </source>
</evidence>
<keyword evidence="5 9" id="KW-0812">Transmembrane</keyword>
<feature type="transmembrane region" description="Helical" evidence="9">
    <location>
        <begin position="427"/>
        <end position="451"/>
    </location>
</feature>
<reference evidence="11 12" key="1">
    <citation type="submission" date="2017-08" db="EMBL/GenBank/DDBJ databases">
        <authorList>
            <person name="de Groot N.N."/>
        </authorList>
    </citation>
    <scope>NUCLEOTIDE SEQUENCE [LARGE SCALE GENOMIC DNA]</scope>
    <source>
        <strain evidence="11 12">JC228</strain>
    </source>
</reference>
<gene>
    <name evidence="11" type="ORF">SAMN05877753_103117</name>
</gene>
<evidence type="ECO:0000256" key="2">
    <source>
        <dbReference type="ARBA" id="ARBA00022448"/>
    </source>
</evidence>
<evidence type="ECO:0000256" key="9">
    <source>
        <dbReference type="SAM" id="Phobius"/>
    </source>
</evidence>
<evidence type="ECO:0000256" key="3">
    <source>
        <dbReference type="ARBA" id="ARBA00022449"/>
    </source>
</evidence>
<keyword evidence="3" id="KW-0050">Antiport</keyword>
<dbReference type="NCBIfam" id="TIGR00931">
    <property type="entry name" value="antiport_nhaC"/>
    <property type="match status" value="1"/>
</dbReference>
<feature type="transmembrane region" description="Helical" evidence="9">
    <location>
        <begin position="231"/>
        <end position="249"/>
    </location>
</feature>
<feature type="transmembrane region" description="Helical" evidence="9">
    <location>
        <begin position="34"/>
        <end position="52"/>
    </location>
</feature>
<feature type="transmembrane region" description="Helical" evidence="9">
    <location>
        <begin position="7"/>
        <end position="28"/>
    </location>
</feature>
<feature type="transmembrane region" description="Helical" evidence="9">
    <location>
        <begin position="64"/>
        <end position="87"/>
    </location>
</feature>
<protein>
    <submittedName>
        <fullName evidence="11">NhaC family Na+:H+ antiporter</fullName>
    </submittedName>
</protein>
<feature type="transmembrane region" description="Helical" evidence="9">
    <location>
        <begin position="310"/>
        <end position="336"/>
    </location>
</feature>
<feature type="transmembrane region" description="Helical" evidence="9">
    <location>
        <begin position="132"/>
        <end position="160"/>
    </location>
</feature>
<dbReference type="Proteomes" id="UP000219546">
    <property type="component" value="Unassembled WGS sequence"/>
</dbReference>
<sequence length="472" mass="50375">MNTSLSPLKAITLIAISILIVFVGILYIKAPSTIVLLTAGSAVIILCLLWGIKWDAIEKDILNSLQAMFIPILILLAVGMMVGIWMLSGTIPIIVYYGLLLIEPSIFLFVACIACCLMSIMSGTSWGTIGTIGVAFMGVSLGLGIPLHYTAGAIVVGAIFGDKMSPLSDTTVMAAAVSDVKLVDHMKHMLYTTVPGLMISLILYLVIGFQYSGQIADENISTIMSTLDSHFNLNPLLILPPIIILIMIYKNKPTLPVFGVGIILGCLLAAIFQGKGPAEIAAALNNGFTGSTEVEIVDTMLQRGGLSSMLGTVALLIAAAIFGSPLRTAGVIDIILDSIQKLAKTGKTMMLSNLSLHSFIFIITGSYYVTFAVLGPMMKSMYDKYGLHRKNFSRTLEDTGTALAPLIPWSVTGAFIAQTLGVPTGEYALFAPMLYLGIVFAIIYILTGFGISKVKPTEIKVEKNASQTTDLV</sequence>
<comment type="subcellular location">
    <subcellularLocation>
        <location evidence="1">Cell membrane</location>
        <topology evidence="1">Multi-pass membrane protein</topology>
    </subcellularLocation>
</comment>
<accession>A0A285CPX4</accession>
<dbReference type="GO" id="GO:0005886">
    <property type="term" value="C:plasma membrane"/>
    <property type="evidence" value="ECO:0007669"/>
    <property type="project" value="UniProtKB-SubCell"/>
</dbReference>
<dbReference type="Pfam" id="PF03553">
    <property type="entry name" value="Na_H_antiporter"/>
    <property type="match status" value="1"/>
</dbReference>
<keyword evidence="4" id="KW-1003">Cell membrane</keyword>
<evidence type="ECO:0000256" key="8">
    <source>
        <dbReference type="ARBA" id="ARBA00038435"/>
    </source>
</evidence>
<dbReference type="GO" id="GO:0015297">
    <property type="term" value="F:antiporter activity"/>
    <property type="evidence" value="ECO:0007669"/>
    <property type="project" value="UniProtKB-KW"/>
</dbReference>
<evidence type="ECO:0000313" key="12">
    <source>
        <dbReference type="Proteomes" id="UP000219546"/>
    </source>
</evidence>